<keyword evidence="2" id="KW-0269">Exonuclease</keyword>
<protein>
    <submittedName>
        <fullName evidence="2">Cas4 family exonuclease</fullName>
    </submittedName>
</protein>
<feature type="domain" description="PD-(D/E)XK endonuclease-like" evidence="1">
    <location>
        <begin position="14"/>
        <end position="360"/>
    </location>
</feature>
<dbReference type="RefSeq" id="YP_010649323.1">
    <property type="nucleotide sequence ID" value="NC_070765.1"/>
</dbReference>
<keyword evidence="2" id="KW-0540">Nuclease</keyword>
<dbReference type="Proteomes" id="UP000463915">
    <property type="component" value="Segment"/>
</dbReference>
<evidence type="ECO:0000313" key="2">
    <source>
        <dbReference type="EMBL" id="QHB37478.1"/>
    </source>
</evidence>
<proteinExistence type="predicted"/>
<organism evidence="2 3">
    <name type="scientific">Mycobacterium phage Onyinye</name>
    <dbReference type="NCBI Taxonomy" id="2686235"/>
    <lineage>
        <taxon>Viruses</taxon>
        <taxon>Duplodnaviria</taxon>
        <taxon>Heunggongvirae</taxon>
        <taxon>Uroviricota</taxon>
        <taxon>Caudoviricetes</taxon>
        <taxon>Onyinyevirus</taxon>
        <taxon>Onyinyevirus onyinye</taxon>
    </lineage>
</organism>
<sequence length="405" mass="46370">MATKVPLPLLRQSERATFKRCHWKWFQMHCNPILGGEGIRPKVEKYKNTADFGTIFHVALAEYYLPGTVRGPEPAETWERLAKDVLTTVKSTEIRDDELVATWEEFYPLGLALCEAYVERYQGDPHWDIIDAERRFDVSIPDIRIKPLKSEQGRRGYTPIVKLVGTFDLCFRDLNTADAKGRPYIKALDHKTVGRIETNHLVLDEQASTYIAVASHVLREQGLIEPDQVVKGMEYNFIKRAKLDDRMRDDKGMARNNPVKRHYGEAIGHLLDKPVEKYKMDELAGIAARHGITVYGDVSKDQSGDNFMRYFVPRTPKERQRQIIRISEEARVMNMVRTGEIPPLKTPTKDCPYCEFFDLCELDESGGDTEYFIQTTMKAYDPYADHREGATNSKKVTDASGPTEG</sequence>
<evidence type="ECO:0000259" key="1">
    <source>
        <dbReference type="Pfam" id="PF12705"/>
    </source>
</evidence>
<gene>
    <name evidence="2" type="primary">74</name>
    <name evidence="2" type="ORF">SEA_ONYINYE_74</name>
</gene>
<dbReference type="GO" id="GO:0004527">
    <property type="term" value="F:exonuclease activity"/>
    <property type="evidence" value="ECO:0007669"/>
    <property type="project" value="UniProtKB-KW"/>
</dbReference>
<keyword evidence="2" id="KW-0378">Hydrolase</keyword>
<evidence type="ECO:0000313" key="3">
    <source>
        <dbReference type="Proteomes" id="UP000463915"/>
    </source>
</evidence>
<dbReference type="Pfam" id="PF12705">
    <property type="entry name" value="PDDEXK_1"/>
    <property type="match status" value="1"/>
</dbReference>
<dbReference type="KEGG" id="vg:77924869"/>
<keyword evidence="3" id="KW-1185">Reference proteome</keyword>
<accession>A0A6B9LD31</accession>
<dbReference type="InterPro" id="IPR038726">
    <property type="entry name" value="PDDEXK_AddAB-type"/>
</dbReference>
<dbReference type="EMBL" id="MN813687">
    <property type="protein sequence ID" value="QHB37478.1"/>
    <property type="molecule type" value="Genomic_DNA"/>
</dbReference>
<name>A0A6B9LD31_9CAUD</name>
<reference evidence="2 3" key="1">
    <citation type="submission" date="2019-12" db="EMBL/GenBank/DDBJ databases">
        <authorList>
            <person name="Ayuk M.A."/>
            <person name="Robinson C.J."/>
            <person name="Anderson W.A."/>
            <person name="Ullah H."/>
            <person name="Gugssa A."/>
            <person name="Somiranjan G."/>
            <person name="Allen A."/>
            <person name="Lourds M.F."/>
            <person name="Quagraine B.K."/>
            <person name="Smith M."/>
            <person name="Moore M."/>
            <person name="Oliver J."/>
            <person name="Irabor E."/>
            <person name="Roy S.D."/>
            <person name="Bassey G."/>
            <person name="Louis B.N."/>
            <person name="Adu D."/>
            <person name="Akhimien C.E."/>
            <person name="Annor K."/>
            <person name="Archibald A."/>
            <person name="Ashagre K.C."/>
            <person name="Baity M.R."/>
            <person name="Barnes K.J."/>
            <person name="Barrios L.E."/>
            <person name="Black A.C."/>
            <person name="Bowen'Kauth M.S."/>
            <person name="Bowman K.N."/>
            <person name="Breaux D.L."/>
            <person name="Brooks J.A."/>
            <person name="Bwayili H.A."/>
            <person name="Caine T."/>
            <person name="Williams A.Y."/>
            <person name="Norris L.J."/>
            <person name="Nwozo E.O."/>
            <person name="Prosper P.L."/>
            <person name="Rankin N.A."/>
            <person name="Richardson K.M."/>
            <person name="Robinson D.M."/>
            <person name="Salters D.J."/>
            <person name="Savage M.A."/>
            <person name="Solomon S.M."/>
            <person name="Williams L.R."/>
            <person name="Curtis N."/>
            <person name="Garlena R.A."/>
            <person name="Russell D.A."/>
            <person name="Pope W.H."/>
            <person name="Jacobs-Sera D."/>
            <person name="Hatfull G.F."/>
        </authorList>
    </citation>
    <scope>NUCLEOTIDE SEQUENCE [LARGE SCALE GENOMIC DNA]</scope>
</reference>
<dbReference type="GeneID" id="77924869"/>